<dbReference type="PRINTS" id="PR00237">
    <property type="entry name" value="GPCRRHODOPSN"/>
</dbReference>
<evidence type="ECO:0000259" key="10">
    <source>
        <dbReference type="PROSITE" id="PS50262"/>
    </source>
</evidence>
<feature type="transmembrane region" description="Helical" evidence="9">
    <location>
        <begin position="302"/>
        <end position="324"/>
    </location>
</feature>
<feature type="transmembrane region" description="Helical" evidence="9">
    <location>
        <begin position="263"/>
        <end position="287"/>
    </location>
</feature>
<evidence type="ECO:0000256" key="1">
    <source>
        <dbReference type="ARBA" id="ARBA00004651"/>
    </source>
</evidence>
<dbReference type="PANTHER" id="PTHR24230">
    <property type="entry name" value="G-PROTEIN COUPLED RECEPTOR"/>
    <property type="match status" value="1"/>
</dbReference>
<keyword evidence="2" id="KW-1003">Cell membrane</keyword>
<gene>
    <name evidence="11" type="ORF">P5673_004856</name>
</gene>
<dbReference type="SUPFAM" id="SSF81321">
    <property type="entry name" value="Family A G protein-coupled receptor-like"/>
    <property type="match status" value="1"/>
</dbReference>
<dbReference type="Proteomes" id="UP001249851">
    <property type="component" value="Unassembled WGS sequence"/>
</dbReference>
<keyword evidence="6 9" id="KW-0472">Membrane</keyword>
<organism evidence="11 12">
    <name type="scientific">Acropora cervicornis</name>
    <name type="common">Staghorn coral</name>
    <dbReference type="NCBI Taxonomy" id="6130"/>
    <lineage>
        <taxon>Eukaryota</taxon>
        <taxon>Metazoa</taxon>
        <taxon>Cnidaria</taxon>
        <taxon>Anthozoa</taxon>
        <taxon>Hexacorallia</taxon>
        <taxon>Scleractinia</taxon>
        <taxon>Astrocoeniina</taxon>
        <taxon>Acroporidae</taxon>
        <taxon>Acropora</taxon>
    </lineage>
</organism>
<dbReference type="Gene3D" id="1.20.1070.10">
    <property type="entry name" value="Rhodopsin 7-helix transmembrane proteins"/>
    <property type="match status" value="1"/>
</dbReference>
<dbReference type="InterPro" id="IPR000276">
    <property type="entry name" value="GPCR_Rhodpsn"/>
</dbReference>
<evidence type="ECO:0000313" key="11">
    <source>
        <dbReference type="EMBL" id="KAK2570107.1"/>
    </source>
</evidence>
<feature type="transmembrane region" description="Helical" evidence="9">
    <location>
        <begin position="42"/>
        <end position="63"/>
    </location>
</feature>
<keyword evidence="5" id="KW-0297">G-protein coupled receptor</keyword>
<reference evidence="11" key="1">
    <citation type="journal article" date="2023" name="G3 (Bethesda)">
        <title>Whole genome assembly and annotation of the endangered Caribbean coral Acropora cervicornis.</title>
        <authorList>
            <person name="Selwyn J.D."/>
            <person name="Vollmer S.V."/>
        </authorList>
    </citation>
    <scope>NUCLEOTIDE SEQUENCE</scope>
    <source>
        <strain evidence="11">K2</strain>
    </source>
</reference>
<reference evidence="11" key="2">
    <citation type="journal article" date="2023" name="Science">
        <title>Genomic signatures of disease resistance in endangered staghorn corals.</title>
        <authorList>
            <person name="Vollmer S.V."/>
            <person name="Selwyn J.D."/>
            <person name="Despard B.A."/>
            <person name="Roesel C.L."/>
        </authorList>
    </citation>
    <scope>NUCLEOTIDE SEQUENCE</scope>
    <source>
        <strain evidence="11">K2</strain>
    </source>
</reference>
<keyword evidence="7" id="KW-0675">Receptor</keyword>
<dbReference type="PANTHER" id="PTHR24230:SF75">
    <property type="entry name" value="RELAXIN FAMILY PEPTIDE RECEPTOR 3"/>
    <property type="match status" value="1"/>
</dbReference>
<keyword evidence="4 9" id="KW-1133">Transmembrane helix</keyword>
<evidence type="ECO:0000256" key="8">
    <source>
        <dbReference type="ARBA" id="ARBA00023224"/>
    </source>
</evidence>
<feature type="domain" description="G-protein coupled receptors family 1 profile" evidence="10">
    <location>
        <begin position="54"/>
        <end position="322"/>
    </location>
</feature>
<evidence type="ECO:0000313" key="12">
    <source>
        <dbReference type="Proteomes" id="UP001249851"/>
    </source>
</evidence>
<dbReference type="GO" id="GO:0007218">
    <property type="term" value="P:neuropeptide signaling pathway"/>
    <property type="evidence" value="ECO:0007669"/>
    <property type="project" value="TreeGrafter"/>
</dbReference>
<proteinExistence type="predicted"/>
<evidence type="ECO:0000256" key="9">
    <source>
        <dbReference type="SAM" id="Phobius"/>
    </source>
</evidence>
<evidence type="ECO:0000256" key="4">
    <source>
        <dbReference type="ARBA" id="ARBA00022989"/>
    </source>
</evidence>
<evidence type="ECO:0000256" key="3">
    <source>
        <dbReference type="ARBA" id="ARBA00022692"/>
    </source>
</evidence>
<dbReference type="EMBL" id="JARQWQ010000008">
    <property type="protein sequence ID" value="KAK2570107.1"/>
    <property type="molecule type" value="Genomic_DNA"/>
</dbReference>
<dbReference type="InterPro" id="IPR017452">
    <property type="entry name" value="GPCR_Rhodpsn_7TM"/>
</dbReference>
<evidence type="ECO:0000256" key="6">
    <source>
        <dbReference type="ARBA" id="ARBA00023136"/>
    </source>
</evidence>
<name>A0AAD9VDM3_ACRCE</name>
<keyword evidence="3 9" id="KW-0812">Transmembrane</keyword>
<keyword evidence="12" id="KW-1185">Reference proteome</keyword>
<comment type="caution">
    <text evidence="11">The sequence shown here is derived from an EMBL/GenBank/DDBJ whole genome shotgun (WGS) entry which is preliminary data.</text>
</comment>
<dbReference type="GO" id="GO:0005886">
    <property type="term" value="C:plasma membrane"/>
    <property type="evidence" value="ECO:0007669"/>
    <property type="project" value="UniProtKB-SubCell"/>
</dbReference>
<protein>
    <recommendedName>
        <fullName evidence="10">G-protein coupled receptors family 1 profile domain-containing protein</fullName>
    </recommendedName>
</protein>
<feature type="transmembrane region" description="Helical" evidence="9">
    <location>
        <begin position="84"/>
        <end position="108"/>
    </location>
</feature>
<feature type="transmembrane region" description="Helical" evidence="9">
    <location>
        <begin position="120"/>
        <end position="141"/>
    </location>
</feature>
<accession>A0AAD9VDM3</accession>
<feature type="transmembrane region" description="Helical" evidence="9">
    <location>
        <begin position="211"/>
        <end position="232"/>
    </location>
</feature>
<feature type="transmembrane region" description="Helical" evidence="9">
    <location>
        <begin position="162"/>
        <end position="181"/>
    </location>
</feature>
<comment type="subcellular location">
    <subcellularLocation>
        <location evidence="1">Cell membrane</location>
        <topology evidence="1">Multi-pass membrane protein</topology>
    </subcellularLocation>
</comment>
<evidence type="ECO:0000256" key="5">
    <source>
        <dbReference type="ARBA" id="ARBA00023040"/>
    </source>
</evidence>
<dbReference type="GO" id="GO:0008528">
    <property type="term" value="F:G protein-coupled peptide receptor activity"/>
    <property type="evidence" value="ECO:0007669"/>
    <property type="project" value="TreeGrafter"/>
</dbReference>
<dbReference type="CDD" id="cd00637">
    <property type="entry name" value="7tm_classA_rhodopsin-like"/>
    <property type="match status" value="1"/>
</dbReference>
<sequence>MNHSCYLPLNVSDQDENSTAELPAAVYVFTPAGYEAKVGLCFMFSAIVVMGLLGNASLLLYLPRKPTNRRDRIYSSRFMKNLNLSLRNLALSGFLASLCLTLTCIQVFFDVFQSGWSCKIVRYFSFVFVFITINIMVVINLEKYLSTRRIPRSFSASAVAKMMNTAWIFGAIAAIVPSSTYEGQRIDLNESHFTVVCRYRPDLYPIPPLSIMIPIQCFAPYIFITFFNVSLFKTMWNRTRKTQACHTANNPLKAKLSLIRIRGLTLLVTITVTNLITTFFFVVFLVYNRIAEPSLDFSTSYVLRYASGFVTHLNSSSNVVVYFVQMKDFRKFLKTLLCPRDKITHDDIVLTGKRPKTQASTVQVQPIKSYESRI</sequence>
<keyword evidence="8" id="KW-0807">Transducer</keyword>
<dbReference type="AlphaFoldDB" id="A0AAD9VDM3"/>
<evidence type="ECO:0000256" key="2">
    <source>
        <dbReference type="ARBA" id="ARBA00022475"/>
    </source>
</evidence>
<dbReference type="PROSITE" id="PS50262">
    <property type="entry name" value="G_PROTEIN_RECEP_F1_2"/>
    <property type="match status" value="1"/>
</dbReference>
<evidence type="ECO:0000256" key="7">
    <source>
        <dbReference type="ARBA" id="ARBA00023170"/>
    </source>
</evidence>